<proteinExistence type="predicted"/>
<comment type="caution">
    <text evidence="1">The sequence shown here is derived from an EMBL/GenBank/DDBJ whole genome shotgun (WGS) entry which is preliminary data.</text>
</comment>
<keyword evidence="2" id="KW-1185">Reference proteome</keyword>
<dbReference type="EMBL" id="CAVMJV010000023">
    <property type="protein sequence ID" value="CAK5073058.1"/>
    <property type="molecule type" value="Genomic_DNA"/>
</dbReference>
<reference evidence="1" key="1">
    <citation type="submission" date="2023-11" db="EMBL/GenBank/DDBJ databases">
        <authorList>
            <person name="Poullet M."/>
        </authorList>
    </citation>
    <scope>NUCLEOTIDE SEQUENCE</scope>
    <source>
        <strain evidence="1">E1834</strain>
    </source>
</reference>
<organism evidence="1 2">
    <name type="scientific">Meloidogyne enterolobii</name>
    <name type="common">Root-knot nematode worm</name>
    <name type="synonym">Meloidogyne mayaguensis</name>
    <dbReference type="NCBI Taxonomy" id="390850"/>
    <lineage>
        <taxon>Eukaryota</taxon>
        <taxon>Metazoa</taxon>
        <taxon>Ecdysozoa</taxon>
        <taxon>Nematoda</taxon>
        <taxon>Chromadorea</taxon>
        <taxon>Rhabditida</taxon>
        <taxon>Tylenchina</taxon>
        <taxon>Tylenchomorpha</taxon>
        <taxon>Tylenchoidea</taxon>
        <taxon>Meloidogynidae</taxon>
        <taxon>Meloidogyninae</taxon>
        <taxon>Meloidogyne</taxon>
    </lineage>
</organism>
<evidence type="ECO:0000313" key="1">
    <source>
        <dbReference type="EMBL" id="CAK5073058.1"/>
    </source>
</evidence>
<accession>A0ACB0Z385</accession>
<sequence>MPHQQPSSSNNYLILNLLSNKNNTFIFDSINCVFPNLQNCRSIELRRFKCCSFNENSENLNKYIDAIFVETNNSPIKKRENKEICIFEEIQSVEWKGVSNFLSEDDESEFGNKEENYCSISKSFTGQSSIWGEYIIEEKYEEDKYEGEEEEEEEEQNYRGHLFFGYKCSKENIKLNSFVSDWYNWCAIRELCQLLPSKCLFRKVSFYKNIEENNFYFNYFLIIEVENVLLEINNVINCINNVQLLCYNKANIGLYEEIEFEIDLELLQELVLCAKAINCSNHRLAVNFNNVCSFRGDLKEEKFSTQPPFLLPNSSVCPSFSSISIYSENNLICNNFPKERFISNSTSIYSNSDYYFDAQMDEIEYTIIPENKIEETSFKNFNFEREEEEIKSERIGKTNFNYEEEEDLKETFEIKINKNERNISIMKGGNDDNILNIQSIKNYPFRIKNIFKKFFD</sequence>
<gene>
    <name evidence="1" type="ORF">MENTE1834_LOCUS19698</name>
</gene>
<protein>
    <submittedName>
        <fullName evidence="1">Uncharacterized protein</fullName>
    </submittedName>
</protein>
<name>A0ACB0Z385_MELEN</name>
<dbReference type="Proteomes" id="UP001497535">
    <property type="component" value="Unassembled WGS sequence"/>
</dbReference>
<evidence type="ECO:0000313" key="2">
    <source>
        <dbReference type="Proteomes" id="UP001497535"/>
    </source>
</evidence>